<proteinExistence type="predicted"/>
<sequence>MKHDPVWFPWPTEPIEGPPESYLREIGTVFAVFDERTQDSGNISWGVEILGRRAFVKSAGRPDVDRPTSHQERCRILKNGVDVVCSVDRPVRRRSTDDSPARDRVVLSSHDGEAPPTGDRVVPSIPEGEVPTTRDRTLLPRHLGQFDSSWGPVVVFEWAEGELLYRRRPNHSHTTPHPIHVSADDGADTRYIGGTLRSPLERLQSLPRATVREFLNDVFRLHALLEAEGWISCDFYDGCLLYDFASHRCHVIDLDHYVRGPFVNSMGRMFGSSRFMAPEEFQLGARIDTRTSVFHLGRLGQIVLGSRARLEVFDRACRDAPADRWRTVAEFVEAWESTRAWEDTRTEGE</sequence>
<evidence type="ECO:0008006" key="4">
    <source>
        <dbReference type="Google" id="ProtNLM"/>
    </source>
</evidence>
<gene>
    <name evidence="2" type="ORF">KDA27_23510</name>
</gene>
<organism evidence="2 3">
    <name type="scientific">Eiseniibacteriota bacterium</name>
    <dbReference type="NCBI Taxonomy" id="2212470"/>
    <lineage>
        <taxon>Bacteria</taxon>
        <taxon>Candidatus Eiseniibacteriota</taxon>
    </lineage>
</organism>
<feature type="region of interest" description="Disordered" evidence="1">
    <location>
        <begin position="92"/>
        <end position="132"/>
    </location>
</feature>
<evidence type="ECO:0000313" key="2">
    <source>
        <dbReference type="EMBL" id="MCA9758781.1"/>
    </source>
</evidence>
<dbReference type="InterPro" id="IPR011009">
    <property type="entry name" value="Kinase-like_dom_sf"/>
</dbReference>
<feature type="compositionally biased region" description="Basic and acidic residues" evidence="1">
    <location>
        <begin position="94"/>
        <end position="113"/>
    </location>
</feature>
<name>A0A956SFX7_UNCEI</name>
<dbReference type="EMBL" id="JAGQHS010000211">
    <property type="protein sequence ID" value="MCA9758781.1"/>
    <property type="molecule type" value="Genomic_DNA"/>
</dbReference>
<evidence type="ECO:0000313" key="3">
    <source>
        <dbReference type="Proteomes" id="UP000739538"/>
    </source>
</evidence>
<reference evidence="2" key="2">
    <citation type="journal article" date="2021" name="Microbiome">
        <title>Successional dynamics and alternative stable states in a saline activated sludge microbial community over 9 years.</title>
        <authorList>
            <person name="Wang Y."/>
            <person name="Ye J."/>
            <person name="Ju F."/>
            <person name="Liu L."/>
            <person name="Boyd J.A."/>
            <person name="Deng Y."/>
            <person name="Parks D.H."/>
            <person name="Jiang X."/>
            <person name="Yin X."/>
            <person name="Woodcroft B.J."/>
            <person name="Tyson G.W."/>
            <person name="Hugenholtz P."/>
            <person name="Polz M.F."/>
            <person name="Zhang T."/>
        </authorList>
    </citation>
    <scope>NUCLEOTIDE SEQUENCE</scope>
    <source>
        <strain evidence="2">HKST-UBA02</strain>
    </source>
</reference>
<comment type="caution">
    <text evidence="2">The sequence shown here is derived from an EMBL/GenBank/DDBJ whole genome shotgun (WGS) entry which is preliminary data.</text>
</comment>
<accession>A0A956SFX7</accession>
<evidence type="ECO:0000256" key="1">
    <source>
        <dbReference type="SAM" id="MobiDB-lite"/>
    </source>
</evidence>
<dbReference type="AlphaFoldDB" id="A0A956SFX7"/>
<dbReference type="SUPFAM" id="SSF56112">
    <property type="entry name" value="Protein kinase-like (PK-like)"/>
    <property type="match status" value="1"/>
</dbReference>
<protein>
    <recommendedName>
        <fullName evidence="4">Serine/threonine protein kinase</fullName>
    </recommendedName>
</protein>
<dbReference type="Proteomes" id="UP000739538">
    <property type="component" value="Unassembled WGS sequence"/>
</dbReference>
<reference evidence="2" key="1">
    <citation type="submission" date="2020-04" db="EMBL/GenBank/DDBJ databases">
        <authorList>
            <person name="Zhang T."/>
        </authorList>
    </citation>
    <scope>NUCLEOTIDE SEQUENCE</scope>
    <source>
        <strain evidence="2">HKST-UBA02</strain>
    </source>
</reference>